<dbReference type="GO" id="GO:0030150">
    <property type="term" value="P:protein import into mitochondrial matrix"/>
    <property type="evidence" value="ECO:0007669"/>
    <property type="project" value="TreeGrafter"/>
</dbReference>
<feature type="transmembrane region" description="Helical" evidence="11">
    <location>
        <begin position="41"/>
        <end position="61"/>
    </location>
</feature>
<comment type="similarity">
    <text evidence="9">Belongs to the Tom70 family.</text>
</comment>
<dbReference type="GO" id="GO:0030943">
    <property type="term" value="F:mitochondrion targeting sequence binding"/>
    <property type="evidence" value="ECO:0007669"/>
    <property type="project" value="TreeGrafter"/>
</dbReference>
<evidence type="ECO:0000256" key="9">
    <source>
        <dbReference type="ARBA" id="ARBA00038030"/>
    </source>
</evidence>
<evidence type="ECO:0000256" key="8">
    <source>
        <dbReference type="ARBA" id="ARBA00023136"/>
    </source>
</evidence>
<dbReference type="SUPFAM" id="SSF48452">
    <property type="entry name" value="TPR-like"/>
    <property type="match status" value="3"/>
</dbReference>
<comment type="subcellular location">
    <subcellularLocation>
        <location evidence="1">Mitochondrion outer membrane</location>
        <topology evidence="1">Single-pass membrane protein</topology>
    </subcellularLocation>
</comment>
<keyword evidence="6 11" id="KW-1133">Transmembrane helix</keyword>
<keyword evidence="7" id="KW-0496">Mitochondrion</keyword>
<evidence type="ECO:0000256" key="7">
    <source>
        <dbReference type="ARBA" id="ARBA00023128"/>
    </source>
</evidence>
<feature type="repeat" description="TPR" evidence="10">
    <location>
        <begin position="330"/>
        <end position="363"/>
    </location>
</feature>
<dbReference type="GO" id="GO:0005741">
    <property type="term" value="C:mitochondrial outer membrane"/>
    <property type="evidence" value="ECO:0007669"/>
    <property type="project" value="UniProtKB-SubCell"/>
</dbReference>
<keyword evidence="13" id="KW-1185">Reference proteome</keyword>
<dbReference type="EMBL" id="CP054547">
    <property type="protein sequence ID" value="QSL67054.1"/>
    <property type="molecule type" value="Genomic_DNA"/>
</dbReference>
<keyword evidence="3" id="KW-0677">Repeat</keyword>
<dbReference type="AlphaFoldDB" id="A0A899G394"/>
<dbReference type="Pfam" id="PF13181">
    <property type="entry name" value="TPR_8"/>
    <property type="match status" value="1"/>
</dbReference>
<evidence type="ECO:0000256" key="4">
    <source>
        <dbReference type="ARBA" id="ARBA00022787"/>
    </source>
</evidence>
<keyword evidence="4" id="KW-1000">Mitochondrion outer membrane</keyword>
<feature type="repeat" description="TPR" evidence="10">
    <location>
        <begin position="466"/>
        <end position="499"/>
    </location>
</feature>
<dbReference type="InterPro" id="IPR013105">
    <property type="entry name" value="TPR_2"/>
</dbReference>
<feature type="repeat" description="TPR" evidence="10">
    <location>
        <begin position="398"/>
        <end position="431"/>
    </location>
</feature>
<evidence type="ECO:0000256" key="10">
    <source>
        <dbReference type="PROSITE-ProRule" id="PRU00339"/>
    </source>
</evidence>
<dbReference type="PANTHER" id="PTHR46208:SF1">
    <property type="entry name" value="MITOCHONDRIAL IMPORT RECEPTOR SUBUNIT TOM70"/>
    <property type="match status" value="1"/>
</dbReference>
<dbReference type="SMART" id="SM00028">
    <property type="entry name" value="TPR"/>
    <property type="match status" value="10"/>
</dbReference>
<dbReference type="OrthoDB" id="2942533at2759"/>
<dbReference type="PROSITE" id="PS50005">
    <property type="entry name" value="TPR"/>
    <property type="match status" value="3"/>
</dbReference>
<reference evidence="12" key="1">
    <citation type="submission" date="2020-06" db="EMBL/GenBank/DDBJ databases">
        <title>Genomes of multiple members of Pneumocystis genus reveal paths to human pathogen Pneumocystis jirovecii.</title>
        <authorList>
            <person name="Cisse O.H."/>
            <person name="Ma L."/>
            <person name="Dekker J."/>
            <person name="Khil P."/>
            <person name="Jo J."/>
            <person name="Brenchley J."/>
            <person name="Blair R."/>
            <person name="Pahar B."/>
            <person name="Chabe M."/>
            <person name="Van Rompay K.A."/>
            <person name="Keesler R."/>
            <person name="Sukura A."/>
            <person name="Hirsch V."/>
            <person name="Kutty G."/>
            <person name="Liu Y."/>
            <person name="Peng L."/>
            <person name="Chen J."/>
            <person name="Song J."/>
            <person name="Weissenbacher-Lang C."/>
            <person name="Xu J."/>
            <person name="Upham N.S."/>
            <person name="Stajich J.E."/>
            <person name="Cuomo C.A."/>
            <person name="Cushion M.T."/>
            <person name="Kovacs J.A."/>
        </authorList>
    </citation>
    <scope>NUCLEOTIDE SEQUENCE</scope>
    <source>
        <strain evidence="12">2A</strain>
    </source>
</reference>
<dbReference type="GO" id="GO:0008320">
    <property type="term" value="F:protein transmembrane transporter activity"/>
    <property type="evidence" value="ECO:0007669"/>
    <property type="project" value="TreeGrafter"/>
</dbReference>
<gene>
    <name evidence="12" type="ORF">MERGE_001441</name>
</gene>
<evidence type="ECO:0000256" key="3">
    <source>
        <dbReference type="ARBA" id="ARBA00022737"/>
    </source>
</evidence>
<protein>
    <recommendedName>
        <fullName evidence="14">Mitochondrial import receptor subunit TOM70</fullName>
    </recommendedName>
</protein>
<dbReference type="PANTHER" id="PTHR46208">
    <property type="entry name" value="MITOCHONDRIAL IMPORT RECEPTOR SUBUNIT TOM70"/>
    <property type="match status" value="1"/>
</dbReference>
<keyword evidence="5 10" id="KW-0802">TPR repeat</keyword>
<dbReference type="InterPro" id="IPR011990">
    <property type="entry name" value="TPR-like_helical_dom_sf"/>
</dbReference>
<evidence type="ECO:0000256" key="6">
    <source>
        <dbReference type="ARBA" id="ARBA00022989"/>
    </source>
</evidence>
<dbReference type="Pfam" id="PF13432">
    <property type="entry name" value="TPR_16"/>
    <property type="match status" value="1"/>
</dbReference>
<proteinExistence type="inferred from homology"/>
<organism evidence="12 13">
    <name type="scientific">Pneumocystis wakefieldiae</name>
    <dbReference type="NCBI Taxonomy" id="38082"/>
    <lineage>
        <taxon>Eukaryota</taxon>
        <taxon>Fungi</taxon>
        <taxon>Dikarya</taxon>
        <taxon>Ascomycota</taxon>
        <taxon>Taphrinomycotina</taxon>
        <taxon>Pneumocystomycetes</taxon>
        <taxon>Pneumocystaceae</taxon>
        <taxon>Pneumocystis</taxon>
    </lineage>
</organism>
<evidence type="ECO:0000256" key="5">
    <source>
        <dbReference type="ARBA" id="ARBA00022803"/>
    </source>
</evidence>
<evidence type="ECO:0000256" key="1">
    <source>
        <dbReference type="ARBA" id="ARBA00004572"/>
    </source>
</evidence>
<keyword evidence="2 11" id="KW-0812">Transmembrane</keyword>
<keyword evidence="8 11" id="KW-0472">Membrane</keyword>
<evidence type="ECO:0000313" key="12">
    <source>
        <dbReference type="EMBL" id="QSL67054.1"/>
    </source>
</evidence>
<dbReference type="Pfam" id="PF07719">
    <property type="entry name" value="TPR_2"/>
    <property type="match status" value="1"/>
</dbReference>
<dbReference type="InterPro" id="IPR019734">
    <property type="entry name" value="TPR_rpt"/>
</dbReference>
<sequence length="753" mass="86044">MLLPSLGGALSGFEAYLLRFQSKDTEWFWKRTIRFFLGRRVLVYTAGVFFVFLSLGSTLYFCRGLSKDDTVGLDKKHGGYRKKAKNKKKRKVRMAENESSVKDGAHTELLDEELVLTEDKIAKLSESELKAHSTKLKIEGNKAYSKKEYNKAIEYYTHAILCSKDPVFYSNRAACYIALNKPEQVIEDTTMALSLDSTYVKALNRRAAAYEMLNKNDEALLDYTTSCIMDGFSNENAAQCVERLLKRIAEEKARAIMMTKKKQLPSPTFITAYLDAFRPRPIPKIETKDETSGDYHLKQGFKALSAKNYDTASKSFSKAIELECSNSLKSLAYNMSGTFKFIQGSTLEALEDFNKAIELDPTDTQNYIKRASVHMELGDRFATWSDFDTAQSVNPKDPDIYYHRGQMHFITGEFSEAAKDYQKSIDLDKEFIFSHIQYGVVQYKLGNTALSMSIFRKCLKMFQKSSDVYNYYGELLLDQQRFQDAIEKFDTAIQLEKSSKFTIMNVLPLINKALAVFQWKKDIVEAENLCKKALAIDPGCDVAVATIAQLLLQQGKIEDAIEYFNKSAQLARTESELVNALSYCEATKIQLQVTRKYPHLAERLNNITKGNFSVKYIKLCENYDSLIEKSEDLQLQIEKAKVIANRISSENTHLMDLLLDQENVYINSSISSELESAEESNTETNLFKNHNSESDISSYYRNGTPPHLLSLSPHWDYSPVEIIEKDEKKDDQSQSVLCTNSFLLYDKKREEKY</sequence>
<evidence type="ECO:0000313" key="13">
    <source>
        <dbReference type="Proteomes" id="UP000663699"/>
    </source>
</evidence>
<evidence type="ECO:0000256" key="2">
    <source>
        <dbReference type="ARBA" id="ARBA00022692"/>
    </source>
</evidence>
<evidence type="ECO:0000256" key="11">
    <source>
        <dbReference type="SAM" id="Phobius"/>
    </source>
</evidence>
<dbReference type="Proteomes" id="UP000663699">
    <property type="component" value="Chromosome 16"/>
</dbReference>
<dbReference type="Pfam" id="PF14559">
    <property type="entry name" value="TPR_19"/>
    <property type="match status" value="1"/>
</dbReference>
<dbReference type="Gene3D" id="1.25.40.10">
    <property type="entry name" value="Tetratricopeptide repeat domain"/>
    <property type="match status" value="2"/>
</dbReference>
<accession>A0A899G394</accession>
<name>A0A899G394_9ASCO</name>
<dbReference type="GO" id="GO:0045039">
    <property type="term" value="P:protein insertion into mitochondrial inner membrane"/>
    <property type="evidence" value="ECO:0007669"/>
    <property type="project" value="TreeGrafter"/>
</dbReference>
<evidence type="ECO:0008006" key="14">
    <source>
        <dbReference type="Google" id="ProtNLM"/>
    </source>
</evidence>